<evidence type="ECO:0000313" key="1">
    <source>
        <dbReference type="EMBL" id="GBL83362.1"/>
    </source>
</evidence>
<reference evidence="1 2" key="1">
    <citation type="journal article" date="2019" name="Sci. Rep.">
        <title>Orb-weaving spider Araneus ventricosus genome elucidates the spidroin gene catalogue.</title>
        <authorList>
            <person name="Kono N."/>
            <person name="Nakamura H."/>
            <person name="Ohtoshi R."/>
            <person name="Moran D.A.P."/>
            <person name="Shinohara A."/>
            <person name="Yoshida Y."/>
            <person name="Fujiwara M."/>
            <person name="Mori M."/>
            <person name="Tomita M."/>
            <person name="Arakawa K."/>
        </authorList>
    </citation>
    <scope>NUCLEOTIDE SEQUENCE [LARGE SCALE GENOMIC DNA]</scope>
</reference>
<evidence type="ECO:0000313" key="2">
    <source>
        <dbReference type="Proteomes" id="UP000499080"/>
    </source>
</evidence>
<protein>
    <submittedName>
        <fullName evidence="1">Uncharacterized protein</fullName>
    </submittedName>
</protein>
<organism evidence="1 2">
    <name type="scientific">Araneus ventricosus</name>
    <name type="common">Orbweaver spider</name>
    <name type="synonym">Epeira ventricosa</name>
    <dbReference type="NCBI Taxonomy" id="182803"/>
    <lineage>
        <taxon>Eukaryota</taxon>
        <taxon>Metazoa</taxon>
        <taxon>Ecdysozoa</taxon>
        <taxon>Arthropoda</taxon>
        <taxon>Chelicerata</taxon>
        <taxon>Arachnida</taxon>
        <taxon>Araneae</taxon>
        <taxon>Araneomorphae</taxon>
        <taxon>Entelegynae</taxon>
        <taxon>Araneoidea</taxon>
        <taxon>Araneidae</taxon>
        <taxon>Araneus</taxon>
    </lineage>
</organism>
<dbReference type="AlphaFoldDB" id="A0A4Y2ATK5"/>
<sequence length="112" mass="12779">MHYPKVGTYRPVSLVGLLPKQTFSKIPCPIRLFFKPISWFACQPERTLWPAAVGSGIPSGYTARYLIPLKFRFLRSLRNKLERNSVCPTNRNKSLIGNYNACIILSRYSKSA</sequence>
<dbReference type="EMBL" id="BGPR01000032">
    <property type="protein sequence ID" value="GBL83362.1"/>
    <property type="molecule type" value="Genomic_DNA"/>
</dbReference>
<comment type="caution">
    <text evidence="1">The sequence shown here is derived from an EMBL/GenBank/DDBJ whole genome shotgun (WGS) entry which is preliminary data.</text>
</comment>
<name>A0A4Y2ATK5_ARAVE</name>
<accession>A0A4Y2ATK5</accession>
<keyword evidence="2" id="KW-1185">Reference proteome</keyword>
<gene>
    <name evidence="1" type="ORF">AVEN_110673_1</name>
</gene>
<proteinExistence type="predicted"/>
<dbReference type="Proteomes" id="UP000499080">
    <property type="component" value="Unassembled WGS sequence"/>
</dbReference>